<dbReference type="InterPro" id="IPR004720">
    <property type="entry name" value="PTS_IIB_sorbose-sp"/>
</dbReference>
<dbReference type="Proteomes" id="UP000722957">
    <property type="component" value="Unassembled WGS sequence"/>
</dbReference>
<feature type="domain" description="PTS EIIB type-4" evidence="8">
    <location>
        <begin position="1"/>
        <end position="120"/>
    </location>
</feature>
<accession>A0ABD4KUA3</accession>
<keyword evidence="5" id="KW-0808">Transferase</keyword>
<keyword evidence="7" id="KW-0418">Kinase</keyword>
<dbReference type="AlphaFoldDB" id="A0ABD4KUA3"/>
<feature type="non-terminal residue" evidence="9">
    <location>
        <position position="1"/>
    </location>
</feature>
<evidence type="ECO:0000256" key="3">
    <source>
        <dbReference type="ARBA" id="ARBA00022490"/>
    </source>
</evidence>
<dbReference type="InterPro" id="IPR036667">
    <property type="entry name" value="PTS_IIB_sorbose-sp_sf"/>
</dbReference>
<dbReference type="GO" id="GO:0009401">
    <property type="term" value="P:phosphoenolpyruvate-dependent sugar phosphotransferase system"/>
    <property type="evidence" value="ECO:0007669"/>
    <property type="project" value="UniProtKB-KW"/>
</dbReference>
<protein>
    <submittedName>
        <fullName evidence="9">PTS N-acetylgalactosamine transporter subunit IIB</fullName>
    </submittedName>
</protein>
<dbReference type="GO" id="GO:0005737">
    <property type="term" value="C:cytoplasm"/>
    <property type="evidence" value="ECO:0007669"/>
    <property type="project" value="UniProtKB-SubCell"/>
</dbReference>
<evidence type="ECO:0000259" key="8">
    <source>
        <dbReference type="PROSITE" id="PS51101"/>
    </source>
</evidence>
<evidence type="ECO:0000313" key="10">
    <source>
        <dbReference type="Proteomes" id="UP000722957"/>
    </source>
</evidence>
<comment type="subcellular location">
    <subcellularLocation>
        <location evidence="1">Cytoplasm</location>
    </subcellularLocation>
</comment>
<dbReference type="PROSITE" id="PS51101">
    <property type="entry name" value="PTS_EIIB_TYPE_4"/>
    <property type="match status" value="1"/>
</dbReference>
<dbReference type="EMBL" id="RDOM01000381">
    <property type="protein sequence ID" value="MBF4274573.1"/>
    <property type="molecule type" value="Genomic_DNA"/>
</dbReference>
<gene>
    <name evidence="9" type="ORF">EAY07_21725</name>
</gene>
<organism evidence="9 10">
    <name type="scientific">Vibrio anguillarum</name>
    <name type="common">Listonella anguillarum</name>
    <dbReference type="NCBI Taxonomy" id="55601"/>
    <lineage>
        <taxon>Bacteria</taxon>
        <taxon>Pseudomonadati</taxon>
        <taxon>Pseudomonadota</taxon>
        <taxon>Gammaproteobacteria</taxon>
        <taxon>Vibrionales</taxon>
        <taxon>Vibrionaceae</taxon>
        <taxon>Vibrio</taxon>
    </lineage>
</organism>
<dbReference type="SUPFAM" id="SSF52728">
    <property type="entry name" value="PTS IIb component"/>
    <property type="match status" value="1"/>
</dbReference>
<evidence type="ECO:0000256" key="1">
    <source>
        <dbReference type="ARBA" id="ARBA00004496"/>
    </source>
</evidence>
<sequence>VAEDTIQQNLMEMVLADGIAIRFWNVKKAIDTIHKASDRQRILLVCRTPKDFRQLVEGGVPISNINVGNMHYVEGKKQIAKTVSVGTEDVAEFEKLKALGVKCTMQGVPTESATDLFTLI</sequence>
<reference evidence="9 10" key="1">
    <citation type="journal article" date="2021" name="PeerJ">
        <title>Analysis of 44 Vibrio anguillarum genomes reveals high genetic diversity.</title>
        <authorList>
            <person name="Hansen M.J."/>
            <person name="Dalsgaard I."/>
        </authorList>
    </citation>
    <scope>NUCLEOTIDE SEQUENCE [LARGE SCALE GENOMIC DNA]</scope>
    <source>
        <strain evidence="9 10">17-16730-2A</strain>
    </source>
</reference>
<evidence type="ECO:0000313" key="9">
    <source>
        <dbReference type="EMBL" id="MBF4274573.1"/>
    </source>
</evidence>
<evidence type="ECO:0000256" key="4">
    <source>
        <dbReference type="ARBA" id="ARBA00022597"/>
    </source>
</evidence>
<keyword evidence="2" id="KW-0813">Transport</keyword>
<comment type="caution">
    <text evidence="9">The sequence shown here is derived from an EMBL/GenBank/DDBJ whole genome shotgun (WGS) entry which is preliminary data.</text>
</comment>
<evidence type="ECO:0000256" key="2">
    <source>
        <dbReference type="ARBA" id="ARBA00022448"/>
    </source>
</evidence>
<dbReference type="GO" id="GO:0016301">
    <property type="term" value="F:kinase activity"/>
    <property type="evidence" value="ECO:0007669"/>
    <property type="project" value="UniProtKB-KW"/>
</dbReference>
<name>A0ABD4KUA3_VIBAN</name>
<dbReference type="NCBIfam" id="NF008508">
    <property type="entry name" value="PRK11425.1"/>
    <property type="match status" value="1"/>
</dbReference>
<dbReference type="Pfam" id="PF03830">
    <property type="entry name" value="PTSIIB_sorb"/>
    <property type="match status" value="1"/>
</dbReference>
<evidence type="ECO:0000256" key="5">
    <source>
        <dbReference type="ARBA" id="ARBA00022679"/>
    </source>
</evidence>
<dbReference type="Gene3D" id="3.40.35.10">
    <property type="entry name" value="Phosphotransferase system, sorbose subfamily IIB component"/>
    <property type="match status" value="1"/>
</dbReference>
<evidence type="ECO:0000256" key="7">
    <source>
        <dbReference type="ARBA" id="ARBA00022777"/>
    </source>
</evidence>
<keyword evidence="6" id="KW-0598">Phosphotransferase system</keyword>
<keyword evidence="4" id="KW-0762">Sugar transport</keyword>
<evidence type="ECO:0000256" key="6">
    <source>
        <dbReference type="ARBA" id="ARBA00022683"/>
    </source>
</evidence>
<proteinExistence type="predicted"/>
<keyword evidence="3" id="KW-0963">Cytoplasm</keyword>
<dbReference type="RefSeq" id="WP_194574048.1">
    <property type="nucleotide sequence ID" value="NZ_RDOM01000381.1"/>
</dbReference>